<feature type="chain" id="PRO_5035864094" description="Transmembrane protein" evidence="2">
    <location>
        <begin position="16"/>
        <end position="3041"/>
    </location>
</feature>
<dbReference type="InterPro" id="IPR006212">
    <property type="entry name" value="Furin_repeat"/>
</dbReference>
<feature type="transmembrane region" description="Helical" evidence="1">
    <location>
        <begin position="2683"/>
        <end position="2704"/>
    </location>
</feature>
<accession>A0A8S1KIY1</accession>
<dbReference type="OMA" id="IGYNDEW"/>
<evidence type="ECO:0008006" key="5">
    <source>
        <dbReference type="Google" id="ProtNLM"/>
    </source>
</evidence>
<keyword evidence="1" id="KW-1133">Transmembrane helix</keyword>
<keyword evidence="1" id="KW-0472">Membrane</keyword>
<feature type="transmembrane region" description="Helical" evidence="1">
    <location>
        <begin position="2831"/>
        <end position="2857"/>
    </location>
</feature>
<comment type="caution">
    <text evidence="3">The sequence shown here is derived from an EMBL/GenBank/DDBJ whole genome shotgun (WGS) entry which is preliminary data.</text>
</comment>
<dbReference type="CDD" id="cd00064">
    <property type="entry name" value="FU"/>
    <property type="match status" value="1"/>
</dbReference>
<gene>
    <name evidence="3" type="ORF">PPRIM_AZ9-3.1.T0220147</name>
</gene>
<evidence type="ECO:0000313" key="4">
    <source>
        <dbReference type="Proteomes" id="UP000688137"/>
    </source>
</evidence>
<evidence type="ECO:0000256" key="2">
    <source>
        <dbReference type="SAM" id="SignalP"/>
    </source>
</evidence>
<proteinExistence type="predicted"/>
<feature type="transmembrane region" description="Helical" evidence="1">
    <location>
        <begin position="2716"/>
        <end position="2740"/>
    </location>
</feature>
<keyword evidence="2" id="KW-0732">Signal</keyword>
<evidence type="ECO:0000256" key="1">
    <source>
        <dbReference type="SAM" id="Phobius"/>
    </source>
</evidence>
<reference evidence="3" key="1">
    <citation type="submission" date="2021-01" db="EMBL/GenBank/DDBJ databases">
        <authorList>
            <consortium name="Genoscope - CEA"/>
            <person name="William W."/>
        </authorList>
    </citation>
    <scope>NUCLEOTIDE SEQUENCE</scope>
</reference>
<feature type="transmembrane region" description="Helical" evidence="1">
    <location>
        <begin position="2877"/>
        <end position="2895"/>
    </location>
</feature>
<dbReference type="PANTHER" id="PTHR11319">
    <property type="entry name" value="G PROTEIN-COUPLED RECEPTOR-RELATED"/>
    <property type="match status" value="1"/>
</dbReference>
<sequence>MFLFILLSIPNFGFSQQQNDLICYYESDDSALELDIQRPQSKLIEIQADSSNGDTRGFGFWSKYIANLIPKEESFFYRPFDDPNCQTEVCQFNGFYFLKLLDDDEFNFAAIILNMNDNPVSLTHDIYLFKQNSDEIQQASVNFEASNYECIWFYTSILYSSVDQKLRFYTNYNNQLFAFDYKLMSQKITIILGGYDTDLSQNFVLSWNPLLYFKGYFSPIQEYVPFFYDRNFFDNLLLNCPYQNQKTLQLSEDLFRQIDPNVNNNDNEVIQYLYLTKNHRYTIKGWIKQNYMEAYNYYLQKYDVSYNQFDQAIFSISQQYIVFNRKMGDQMINFYYSIDLENNNETTIYFQTEFYKVPLQVPLYQDEGLRKFDSLKIQRDDFYEKTQQWHYFVIDKGRNPVNGATLQFRLYFVNEEPLVYNLGTQNYNSQFSGSIIVISLQFSDYGVSPKSRSKLDMFFFMTGQTEDNNQGYDCDSSCKDCNGPTQYHCISCYIEFNQFLTQFYSCECLYLHEYNYKSGMCEPIERSQSLSITKGEYTDQYCQFGYFQVQFNNQYFCLQCPQKQEKHILCGDCFYKPITWYLKPICTFDYLQEQNTYAYIKSQRSNIQIDVYYINNEMKLQLVEGASEFCESTQLGCQFSSEFHLGVQIRIKCKTNRYYDNFQCLNCIESCIVCQSKDVCLTCIENHYFNYQKKMCLSCPKECTTCQNDPTSDFGYKCLTCQEKHTVNQLGQCKPCGIYCEFCKEDFNIQTQEYFIRCLKCIDNKIMTIRFNGVDCIIIDIPNCQYAFIISKTKIQYNALSYNFQPSNDLLDEQPVCALCQQNFFYQFDNQVCQVISQVNCNIGFTKSFIYNGIDYGLQGICLISDISSSISVQGELCNNEISNCYWCYTKKGKTNSYCLKCIQGYYASRLSGQCLLCPDNLHCKTCYHSTIGYNDEWKNNIIILSQYLKFQDNNSYFYWNNDQSQNLDDYKIICTSCYSGFVLKDNKCIQYCDDSCKSCIYLNDKYVCQTCGQNIYHNLLSLVQYQCSVCPTYCELCRERTDEEILNLNSLFIKTLSNSIYTYQCLKPYENDETLFYDSTIGQFISCQNSEKCENVLTFELNLFCQDEDYFDQLQLIQDTELKNKFKKQNIMFSQLIQSSIQGNSFQIFDIDSIYDIMSKKSIKRVKLILQSNSEQVCSIPQLSYITQAFSQNVFSAIDVQLEFKSNIQKELQIIIFEELHFIDFTVLLFENVEFIIQSNIYNKNINAYGFKSIQLQLQNVLISTTSLTTPTFFYFLFTQLNQIVFNKVIIKNMNINNKNLKSFFSFFYDSASKISSIEIKDFLIQQSIFDNTNILEIKSTNIQSIIFDHININSVFKNSSLFNTQNDQILNQITISNFTISGKLENSEPFFKLNYAQQTNIEKVDLIDLVIIDSTFLQLERSGSINQLFIQGCHSYGSVSFIRNNVENQIAKQIAFIYSIDSLKVKNLISSFNTQILYFQAFDSITSEIKIKNIILEQIIIDDEQAIQSKLQSYLIYIQLQQAILQSCYIVRGFGIQEFIFSNLQSLIITDLIAKQSQILLLHQYYDCSSIMKANNKYPNLIQLFDVKNTKLDNFLITRLNFINSGLISFTTQSKTSTSNQDTLTIRNFVIQDNILITSQKDASASLISVMSNQKIFVDFSLVEIKFNQLHNYQQNLLKASAVALLINCPSGIININQSQIYNNFATNTTDSVINIIAEQIMLNQIQFINNSYQNIEVLLKNIDWQFPLNQIIYENNLKSIFNFKNTYGNSYLEADLVVVQNSLVQNSQGLNGVGLYISAQIVKLYNMIFKNLTTFFKYNEENGGCIFIKIPISGCRIDIQDIVGQNILAKDFGSFLFISSNQDQLNLTINNLTLSECMSKKGSAIYAAFQKNSLQNVIELKKIIVKNQKVALFNYLKQLINNNKKLLDINNNVLVYVENTILILKDILIDNIYRESILEAIDQGDVTLNKITILSGTAPQQNIILIQPREDLSTVIIIKMISFNNMKQVQKQNGRCEIQQIIISQKINNMQCSSKGSSNIQNLIMDEKEDNIEQNECLNQKLHLSNTDFQQSAITIDQIKSNDLIQIFDINLSNNNYSNSLSGLIYLQINKQGLDSYSIFIKDLIMMNNFCGQAGCFYINFDIFDIAFTKSTQNRLLALNTENILQLINHDIIIQNYQCQENVADFGTCFLSNQTNVIIFNSIFIKNQAKIAGGAIYFSGKQSFLFLVDCQIINNNASIAGAIYFDNSVRQEMKKYNSFVFDNQASYYGQNVVQAPTHLSITLNNYKYIYNTVILQNSRDTLIESVSNSLLYEQNVIYLPSGTPIKEYKKFNEDKEELESQNLTFRIVALDDHYQKLNNLTDSKCDLETFIFDIELNKLLESSNQKLVNKRTISFDRITNDYNLDDLIIYFDSENTNKTQLQLVITCSSIQIPQYDEEKLIIQSFHNNYKLLVNINTFKCRVGQIKSLIDLSCHECDPSLDQYSNQLNLNKCYIRDEQSTINVTSYGLNLRSGFWRPYFDNNIIEECSNLVENCLGGWNYGDNSCFKGHIGALCEQCDIQNIRGDGYFSTSQQYSCGSCDDINYNLVQIIGFSIWSLITIILSVKGANSVQNYQFESPYLIKILTNYLQIISSLTSFKLRLPADVFYFLNGVGNPIQRISYSLDCYLIEMSSLDIHYLRLIWQLIIPCIYFSILSIIYSMLIYTKHLNYRGPIVMTAIIYMYIYFQPSIIGSLIALISTRRISNVPWIQANVAFKFDTSTHIKWVLTFCIPFLTLFGILIPLGLLLSLFKIRNKLIYKRGKSLLGYLYYEYKPNAYFWEIIKIITKQLLILALIYYEDSIILKGSLIYFILFSYWSLNLKYQPFKSARLNHLDYQSTIICEISIIIGIGLNMGQQQQFFNISVLYFFTLITINIFFFIKLILYIFNAYINEMEKTFDLIKSTILVHLPTKLRMSQQCLRLLRTNVESRQRAKQNFQKLKMAYKKHQSQKKQSVNVFLYNALTSQQTTQRLTTISSRDNKLSQMNLIPQAKFSNSNSEK</sequence>
<name>A0A8S1KIY1_PARPR</name>
<dbReference type="PANTHER" id="PTHR11319:SF35">
    <property type="entry name" value="OUTER MEMBRANE PROTEIN PMPC-RELATED"/>
    <property type="match status" value="1"/>
</dbReference>
<keyword evidence="4" id="KW-1185">Reference proteome</keyword>
<organism evidence="3 4">
    <name type="scientific">Paramecium primaurelia</name>
    <dbReference type="NCBI Taxonomy" id="5886"/>
    <lineage>
        <taxon>Eukaryota</taxon>
        <taxon>Sar</taxon>
        <taxon>Alveolata</taxon>
        <taxon>Ciliophora</taxon>
        <taxon>Intramacronucleata</taxon>
        <taxon>Oligohymenophorea</taxon>
        <taxon>Peniculida</taxon>
        <taxon>Parameciidae</taxon>
        <taxon>Paramecium</taxon>
    </lineage>
</organism>
<feature type="transmembrane region" description="Helical" evidence="1">
    <location>
        <begin position="2907"/>
        <end position="2928"/>
    </location>
</feature>
<feature type="signal peptide" evidence="2">
    <location>
        <begin position="1"/>
        <end position="15"/>
    </location>
</feature>
<dbReference type="Proteomes" id="UP000688137">
    <property type="component" value="Unassembled WGS sequence"/>
</dbReference>
<dbReference type="EMBL" id="CAJJDM010000020">
    <property type="protein sequence ID" value="CAD8054667.1"/>
    <property type="molecule type" value="Genomic_DNA"/>
</dbReference>
<protein>
    <recommendedName>
        <fullName evidence="5">Transmembrane protein</fullName>
    </recommendedName>
</protein>
<feature type="transmembrane region" description="Helical" evidence="1">
    <location>
        <begin position="2767"/>
        <end position="2792"/>
    </location>
</feature>
<evidence type="ECO:0000313" key="3">
    <source>
        <dbReference type="EMBL" id="CAD8054667.1"/>
    </source>
</evidence>
<keyword evidence="1" id="KW-0812">Transmembrane</keyword>